<dbReference type="OrthoDB" id="1861030at2"/>
<protein>
    <submittedName>
        <fullName evidence="1">Uncharacterized protein</fullName>
    </submittedName>
</protein>
<dbReference type="EMBL" id="NMTQ01000037">
    <property type="protein sequence ID" value="PDX57702.1"/>
    <property type="molecule type" value="Genomic_DNA"/>
</dbReference>
<name>A0A2A6Z8L7_9FIRM</name>
<sequence>MKKRISRILGLIMLIIAIAFIVFALNHPEMSFPWNNTITWLLYGLYILVTVMLLIAPKTKK</sequence>
<dbReference type="Proteomes" id="UP000220752">
    <property type="component" value="Unassembled WGS sequence"/>
</dbReference>
<gene>
    <name evidence="1" type="ORF">CGS46_14490</name>
</gene>
<evidence type="ECO:0000313" key="1">
    <source>
        <dbReference type="EMBL" id="PDX57702.1"/>
    </source>
</evidence>
<reference evidence="1 2" key="1">
    <citation type="journal article" date="2017" name="Front. Microbiol.">
        <title>New Insights into the Diversity of the Genus Faecalibacterium.</title>
        <authorList>
            <person name="Benevides L."/>
            <person name="Burman S."/>
            <person name="Martin R."/>
            <person name="Robert V."/>
            <person name="Thomas M."/>
            <person name="Miquel S."/>
            <person name="Chain F."/>
            <person name="Sokol H."/>
            <person name="Bermudez-Humaran L.G."/>
            <person name="Morrison M."/>
            <person name="Langella P."/>
            <person name="Azevedo V.A."/>
            <person name="Chatel J.M."/>
            <person name="Soares S."/>
        </authorList>
    </citation>
    <scope>NUCLEOTIDE SEQUENCE [LARGE SCALE GENOMIC DNA]</scope>
    <source>
        <strain evidence="2">CNCM I-4540</strain>
    </source>
</reference>
<proteinExistence type="predicted"/>
<evidence type="ECO:0000313" key="2">
    <source>
        <dbReference type="Proteomes" id="UP000220752"/>
    </source>
</evidence>
<keyword evidence="2" id="KW-1185">Reference proteome</keyword>
<organism evidence="1 2">
    <name type="scientific">Faecalibacterium langellae</name>
    <dbReference type="NCBI Taxonomy" id="3435293"/>
    <lineage>
        <taxon>Bacteria</taxon>
        <taxon>Bacillati</taxon>
        <taxon>Bacillota</taxon>
        <taxon>Clostridia</taxon>
        <taxon>Eubacteriales</taxon>
        <taxon>Oscillospiraceae</taxon>
        <taxon>Faecalibacterium</taxon>
    </lineage>
</organism>
<comment type="caution">
    <text evidence="1">The sequence shown here is derived from an EMBL/GenBank/DDBJ whole genome shotgun (WGS) entry which is preliminary data.</text>
</comment>
<accession>A0A2A6Z8L7</accession>